<keyword evidence="1" id="KW-0812">Transmembrane</keyword>
<evidence type="ECO:0000313" key="3">
    <source>
        <dbReference type="Proteomes" id="UP000630149"/>
    </source>
</evidence>
<organism evidence="2 3">
    <name type="scientific">Legionella impletisoli</name>
    <dbReference type="NCBI Taxonomy" id="343510"/>
    <lineage>
        <taxon>Bacteria</taxon>
        <taxon>Pseudomonadati</taxon>
        <taxon>Pseudomonadota</taxon>
        <taxon>Gammaproteobacteria</taxon>
        <taxon>Legionellales</taxon>
        <taxon>Legionellaceae</taxon>
        <taxon>Legionella</taxon>
    </lineage>
</organism>
<keyword evidence="3" id="KW-1185">Reference proteome</keyword>
<accession>A0A917JT41</accession>
<reference evidence="2" key="2">
    <citation type="submission" date="2020-09" db="EMBL/GenBank/DDBJ databases">
        <authorList>
            <person name="Sun Q."/>
            <person name="Ohkuma M."/>
        </authorList>
    </citation>
    <scope>NUCLEOTIDE SEQUENCE</scope>
    <source>
        <strain evidence="2">JCM 13919</strain>
    </source>
</reference>
<reference evidence="2" key="1">
    <citation type="journal article" date="2014" name="Int. J. Syst. Evol. Microbiol.">
        <title>Complete genome sequence of Corynebacterium casei LMG S-19264T (=DSM 44701T), isolated from a smear-ripened cheese.</title>
        <authorList>
            <consortium name="US DOE Joint Genome Institute (JGI-PGF)"/>
            <person name="Walter F."/>
            <person name="Albersmeier A."/>
            <person name="Kalinowski J."/>
            <person name="Ruckert C."/>
        </authorList>
    </citation>
    <scope>NUCLEOTIDE SEQUENCE</scope>
    <source>
        <strain evidence="2">JCM 13919</strain>
    </source>
</reference>
<dbReference type="Proteomes" id="UP000630149">
    <property type="component" value="Unassembled WGS sequence"/>
</dbReference>
<evidence type="ECO:0000313" key="2">
    <source>
        <dbReference type="EMBL" id="GGI80338.1"/>
    </source>
</evidence>
<keyword evidence="1" id="KW-1133">Transmembrane helix</keyword>
<protein>
    <submittedName>
        <fullName evidence="2">Uncharacterized protein</fullName>
    </submittedName>
</protein>
<keyword evidence="1" id="KW-0472">Membrane</keyword>
<comment type="caution">
    <text evidence="2">The sequence shown here is derived from an EMBL/GenBank/DDBJ whole genome shotgun (WGS) entry which is preliminary data.</text>
</comment>
<dbReference type="EMBL" id="BMOB01000002">
    <property type="protein sequence ID" value="GGI80338.1"/>
    <property type="molecule type" value="Genomic_DNA"/>
</dbReference>
<feature type="transmembrane region" description="Helical" evidence="1">
    <location>
        <begin position="21"/>
        <end position="41"/>
    </location>
</feature>
<evidence type="ECO:0000256" key="1">
    <source>
        <dbReference type="SAM" id="Phobius"/>
    </source>
</evidence>
<name>A0A917JT41_9GAMM</name>
<proteinExistence type="predicted"/>
<gene>
    <name evidence="2" type="ORF">GCM10007966_06070</name>
</gene>
<dbReference type="AlphaFoldDB" id="A0A917JT41"/>
<sequence>MHRIACTPPEVQYLFIGNHNALVQFIFNPVFVNILGMNLISDDKSGLMPGRCCIDFM</sequence>